<dbReference type="Proteomes" id="UP000053989">
    <property type="component" value="Unassembled WGS sequence"/>
</dbReference>
<protein>
    <submittedName>
        <fullName evidence="1">Uncharacterized protein</fullName>
    </submittedName>
</protein>
<reference evidence="1 2" key="1">
    <citation type="submission" date="2014-04" db="EMBL/GenBank/DDBJ databases">
        <authorList>
            <consortium name="DOE Joint Genome Institute"/>
            <person name="Kuo A."/>
            <person name="Kohler A."/>
            <person name="Nagy L.G."/>
            <person name="Floudas D."/>
            <person name="Copeland A."/>
            <person name="Barry K.W."/>
            <person name="Cichocki N."/>
            <person name="Veneault-Fourrey C."/>
            <person name="LaButti K."/>
            <person name="Lindquist E.A."/>
            <person name="Lipzen A."/>
            <person name="Lundell T."/>
            <person name="Morin E."/>
            <person name="Murat C."/>
            <person name="Sun H."/>
            <person name="Tunlid A."/>
            <person name="Henrissat B."/>
            <person name="Grigoriev I.V."/>
            <person name="Hibbett D.S."/>
            <person name="Martin F."/>
            <person name="Nordberg H.P."/>
            <person name="Cantor M.N."/>
            <person name="Hua S.X."/>
        </authorList>
    </citation>
    <scope>NUCLEOTIDE SEQUENCE [LARGE SCALE GENOMIC DNA]</scope>
    <source>
        <strain evidence="1 2">Foug A</strain>
    </source>
</reference>
<dbReference type="EMBL" id="KN822021">
    <property type="protein sequence ID" value="KIM65727.1"/>
    <property type="molecule type" value="Genomic_DNA"/>
</dbReference>
<dbReference type="HOGENOM" id="CLU_2326462_0_0_1"/>
<keyword evidence="2" id="KW-1185">Reference proteome</keyword>
<evidence type="ECO:0000313" key="1">
    <source>
        <dbReference type="EMBL" id="KIM65727.1"/>
    </source>
</evidence>
<proteinExistence type="predicted"/>
<dbReference type="InParanoid" id="A0A0C3ALB3"/>
<dbReference type="AlphaFoldDB" id="A0A0C3ALB3"/>
<dbReference type="STRING" id="1036808.A0A0C3ALB3"/>
<accession>A0A0C3ALB3</accession>
<organism evidence="1 2">
    <name type="scientific">Scleroderma citrinum Foug A</name>
    <dbReference type="NCBI Taxonomy" id="1036808"/>
    <lineage>
        <taxon>Eukaryota</taxon>
        <taxon>Fungi</taxon>
        <taxon>Dikarya</taxon>
        <taxon>Basidiomycota</taxon>
        <taxon>Agaricomycotina</taxon>
        <taxon>Agaricomycetes</taxon>
        <taxon>Agaricomycetidae</taxon>
        <taxon>Boletales</taxon>
        <taxon>Sclerodermatineae</taxon>
        <taxon>Sclerodermataceae</taxon>
        <taxon>Scleroderma</taxon>
    </lineage>
</organism>
<feature type="non-terminal residue" evidence="1">
    <location>
        <position position="1"/>
    </location>
</feature>
<name>A0A0C3ALB3_9AGAM</name>
<reference evidence="2" key="2">
    <citation type="submission" date="2015-01" db="EMBL/GenBank/DDBJ databases">
        <title>Evolutionary Origins and Diversification of the Mycorrhizal Mutualists.</title>
        <authorList>
            <consortium name="DOE Joint Genome Institute"/>
            <consortium name="Mycorrhizal Genomics Consortium"/>
            <person name="Kohler A."/>
            <person name="Kuo A."/>
            <person name="Nagy L.G."/>
            <person name="Floudas D."/>
            <person name="Copeland A."/>
            <person name="Barry K.W."/>
            <person name="Cichocki N."/>
            <person name="Veneault-Fourrey C."/>
            <person name="LaButti K."/>
            <person name="Lindquist E.A."/>
            <person name="Lipzen A."/>
            <person name="Lundell T."/>
            <person name="Morin E."/>
            <person name="Murat C."/>
            <person name="Riley R."/>
            <person name="Ohm R."/>
            <person name="Sun H."/>
            <person name="Tunlid A."/>
            <person name="Henrissat B."/>
            <person name="Grigoriev I.V."/>
            <person name="Hibbett D.S."/>
            <person name="Martin F."/>
        </authorList>
    </citation>
    <scope>NUCLEOTIDE SEQUENCE [LARGE SCALE GENOMIC DNA]</scope>
    <source>
        <strain evidence="2">Foug A</strain>
    </source>
</reference>
<sequence>INMSLVDFRRFHDGFINLWTQWVRQAPASWKQDGFLTQNSPVRITIHYGQNQPVMVPRSEAVERINWTHDREYTHIRQLTFSLATHIRYAGALSHIIIM</sequence>
<gene>
    <name evidence="1" type="ORF">SCLCIDRAFT_112506</name>
</gene>
<evidence type="ECO:0000313" key="2">
    <source>
        <dbReference type="Proteomes" id="UP000053989"/>
    </source>
</evidence>
<dbReference type="OrthoDB" id="2736611at2759"/>